<keyword evidence="2" id="KW-1185">Reference proteome</keyword>
<organism evidence="1 2">
    <name type="scientific">Sporomusa silvacetica DSM 10669</name>
    <dbReference type="NCBI Taxonomy" id="1123289"/>
    <lineage>
        <taxon>Bacteria</taxon>
        <taxon>Bacillati</taxon>
        <taxon>Bacillota</taxon>
        <taxon>Negativicutes</taxon>
        <taxon>Selenomonadales</taxon>
        <taxon>Sporomusaceae</taxon>
        <taxon>Sporomusa</taxon>
    </lineage>
</organism>
<accession>A0ABZ3IIC4</accession>
<proteinExistence type="predicted"/>
<name>A0ABZ3IIC4_9FIRM</name>
<protein>
    <recommendedName>
        <fullName evidence="3">Peptidoglycan binding domain protein</fullName>
    </recommendedName>
</protein>
<evidence type="ECO:0000313" key="2">
    <source>
        <dbReference type="Proteomes" id="UP000216752"/>
    </source>
</evidence>
<evidence type="ECO:0000313" key="1">
    <source>
        <dbReference type="EMBL" id="XFO65419.1"/>
    </source>
</evidence>
<reference evidence="1" key="1">
    <citation type="submission" date="2024-05" db="EMBL/GenBank/DDBJ databases">
        <title>Isolation and characterization of Sporomusa carbonis sp. nov., a carboxydotrophic hydrogenogen in the genus of Sporomusa isolated from a charcoal burning pile.</title>
        <authorList>
            <person name="Boeer T."/>
            <person name="Rosenbaum F."/>
            <person name="Eysell L."/>
            <person name="Mueller V."/>
            <person name="Daniel R."/>
            <person name="Poehlein A."/>
        </authorList>
    </citation>
    <scope>NUCLEOTIDE SEQUENCE [LARGE SCALE GENOMIC DNA]</scope>
    <source>
        <strain evidence="1">DSM 10669</strain>
    </source>
</reference>
<sequence length="196" mass="21288">MTDKQLAYEIAKGLIATGVEGGYGAVTCSTAGDYPSLGASQWEGLGGRGDMLLSYIDGGSQFAGRSYSDIESNGELDALAALLDSPQGQIAQNMILADDCLQKYIPALQAVPDLANPACIIYAGIWCPTSHHVVNKFLTRRQERDYDINDLETIRDLFRDQYATAADCEEYAEGYANRANNTYNYVSSLDLEGLQC</sequence>
<dbReference type="Proteomes" id="UP000216752">
    <property type="component" value="Chromosome"/>
</dbReference>
<gene>
    <name evidence="1" type="ORF">SPSIL_015290</name>
</gene>
<evidence type="ECO:0008006" key="3">
    <source>
        <dbReference type="Google" id="ProtNLM"/>
    </source>
</evidence>
<dbReference type="EMBL" id="CP155573">
    <property type="protein sequence ID" value="XFO65419.1"/>
    <property type="molecule type" value="Genomic_DNA"/>
</dbReference>
<dbReference type="RefSeq" id="WP_094603470.1">
    <property type="nucleotide sequence ID" value="NZ_CP155573.1"/>
</dbReference>